<dbReference type="GO" id="GO:0015627">
    <property type="term" value="C:type II protein secretion system complex"/>
    <property type="evidence" value="ECO:0007669"/>
    <property type="project" value="TreeGrafter"/>
</dbReference>
<organism evidence="4 5">
    <name type="scientific">Candidatus Avipropionibacterium avicola</name>
    <dbReference type="NCBI Taxonomy" id="2840701"/>
    <lineage>
        <taxon>Bacteria</taxon>
        <taxon>Bacillati</taxon>
        <taxon>Actinomycetota</taxon>
        <taxon>Actinomycetes</taxon>
        <taxon>Propionibacteriales</taxon>
        <taxon>Propionibacteriaceae</taxon>
        <taxon>Propionibacteriaceae incertae sedis</taxon>
        <taxon>Candidatus Avipropionibacterium</taxon>
    </lineage>
</organism>
<dbReference type="InterPro" id="IPR003583">
    <property type="entry name" value="Hlx-hairpin-Hlx_DNA-bd_motif"/>
</dbReference>
<feature type="region of interest" description="Disordered" evidence="1">
    <location>
        <begin position="211"/>
        <end position="238"/>
    </location>
</feature>
<dbReference type="EMBL" id="DVLP01000419">
    <property type="protein sequence ID" value="HIT76803.1"/>
    <property type="molecule type" value="Genomic_DNA"/>
</dbReference>
<comment type="caution">
    <text evidence="4">The sequence shown here is derived from an EMBL/GenBank/DDBJ whole genome shotgun (WGS) entry which is preliminary data.</text>
</comment>
<reference evidence="4" key="1">
    <citation type="submission" date="2020-10" db="EMBL/GenBank/DDBJ databases">
        <authorList>
            <person name="Gilroy R."/>
        </authorList>
    </citation>
    <scope>NUCLEOTIDE SEQUENCE</scope>
    <source>
        <strain evidence="4">ChiGjej1B1-24693</strain>
    </source>
</reference>
<feature type="compositionally biased region" description="Low complexity" evidence="1">
    <location>
        <begin position="58"/>
        <end position="75"/>
    </location>
</feature>
<dbReference type="GO" id="GO:0015628">
    <property type="term" value="P:protein secretion by the type II secretion system"/>
    <property type="evidence" value="ECO:0007669"/>
    <property type="project" value="TreeGrafter"/>
</dbReference>
<feature type="domain" description="Helix-hairpin-helix DNA-binding motif class 1" evidence="3">
    <location>
        <begin position="247"/>
        <end position="266"/>
    </location>
</feature>
<sequence length="299" mass="30902">MPRANPYLTEHLRARLAALSRTGLGGTEENEPDPDATDPGEVATVLRRPPADAHADPSTDSPTDSSAGSPEGESSGFRRWTAGRHFTRTHAVVVAIVLTLAVGFTGWSMLRARDHAVGTDVPITMDPAPTDAPESSEPPVEEPSEAAPAMIAIHVVGEVAEPGVVELPEGARVGEAVEAAGGLTSEAVPGRLNLAQRLNDGEQVFVSASVDPPSEVVPAGGASGGGSRSAPDEQTGGQVNLNTATAEQLETLPGVGPATAEAILAWRQANGRFTRIEELQEVDGIGPKTFARLKSLVTV</sequence>
<evidence type="ECO:0000259" key="3">
    <source>
        <dbReference type="SMART" id="SM00278"/>
    </source>
</evidence>
<dbReference type="NCBIfam" id="TIGR00426">
    <property type="entry name" value="competence protein ComEA helix-hairpin-helix repeat region"/>
    <property type="match status" value="1"/>
</dbReference>
<feature type="region of interest" description="Disordered" evidence="1">
    <location>
        <begin position="19"/>
        <end position="78"/>
    </location>
</feature>
<evidence type="ECO:0000256" key="2">
    <source>
        <dbReference type="SAM" id="Phobius"/>
    </source>
</evidence>
<dbReference type="InterPro" id="IPR051675">
    <property type="entry name" value="Endo/Exo/Phosphatase_dom_1"/>
</dbReference>
<evidence type="ECO:0000313" key="4">
    <source>
        <dbReference type="EMBL" id="HIT76803.1"/>
    </source>
</evidence>
<dbReference type="GO" id="GO:0003677">
    <property type="term" value="F:DNA binding"/>
    <property type="evidence" value="ECO:0007669"/>
    <property type="project" value="UniProtKB-KW"/>
</dbReference>
<protein>
    <submittedName>
        <fullName evidence="4">ComEA family DNA-binding protein</fullName>
    </submittedName>
</protein>
<keyword evidence="2" id="KW-0812">Transmembrane</keyword>
<gene>
    <name evidence="4" type="ORF">IAA98_14585</name>
</gene>
<proteinExistence type="predicted"/>
<feature type="transmembrane region" description="Helical" evidence="2">
    <location>
        <begin position="89"/>
        <end position="110"/>
    </location>
</feature>
<dbReference type="PANTHER" id="PTHR21180">
    <property type="entry name" value="ENDONUCLEASE/EXONUCLEASE/PHOSPHATASE FAMILY DOMAIN-CONTAINING PROTEIN 1"/>
    <property type="match status" value="1"/>
</dbReference>
<keyword evidence="4" id="KW-0238">DNA-binding</keyword>
<dbReference type="GO" id="GO:0006281">
    <property type="term" value="P:DNA repair"/>
    <property type="evidence" value="ECO:0007669"/>
    <property type="project" value="InterPro"/>
</dbReference>
<dbReference type="Pfam" id="PF10531">
    <property type="entry name" value="SLBB"/>
    <property type="match status" value="1"/>
</dbReference>
<accession>A0A9D1KPV7</accession>
<feature type="compositionally biased region" description="Acidic residues" evidence="1">
    <location>
        <begin position="28"/>
        <end position="38"/>
    </location>
</feature>
<dbReference type="InterPro" id="IPR019554">
    <property type="entry name" value="Soluble_ligand-bd"/>
</dbReference>
<dbReference type="Gene3D" id="1.10.150.320">
    <property type="entry name" value="Photosystem II 12 kDa extrinsic protein"/>
    <property type="match status" value="1"/>
</dbReference>
<dbReference type="InterPro" id="IPR010994">
    <property type="entry name" value="RuvA_2-like"/>
</dbReference>
<name>A0A9D1KPV7_9ACTN</name>
<feature type="domain" description="Helix-hairpin-helix DNA-binding motif class 1" evidence="3">
    <location>
        <begin position="277"/>
        <end position="296"/>
    </location>
</feature>
<evidence type="ECO:0000313" key="5">
    <source>
        <dbReference type="Proteomes" id="UP000886842"/>
    </source>
</evidence>
<reference evidence="4" key="2">
    <citation type="journal article" date="2021" name="PeerJ">
        <title>Extensive microbial diversity within the chicken gut microbiome revealed by metagenomics and culture.</title>
        <authorList>
            <person name="Gilroy R."/>
            <person name="Ravi A."/>
            <person name="Getino M."/>
            <person name="Pursley I."/>
            <person name="Horton D.L."/>
            <person name="Alikhan N.F."/>
            <person name="Baker D."/>
            <person name="Gharbi K."/>
            <person name="Hall N."/>
            <person name="Watson M."/>
            <person name="Adriaenssens E.M."/>
            <person name="Foster-Nyarko E."/>
            <person name="Jarju S."/>
            <person name="Secka A."/>
            <person name="Antonio M."/>
            <person name="Oren A."/>
            <person name="Chaudhuri R.R."/>
            <person name="La Ragione R."/>
            <person name="Hildebrand F."/>
            <person name="Pallen M.J."/>
        </authorList>
    </citation>
    <scope>NUCLEOTIDE SEQUENCE</scope>
    <source>
        <strain evidence="4">ChiGjej1B1-24693</strain>
    </source>
</reference>
<dbReference type="Pfam" id="PF12836">
    <property type="entry name" value="HHH_3"/>
    <property type="match status" value="1"/>
</dbReference>
<dbReference type="AlphaFoldDB" id="A0A9D1KPV7"/>
<dbReference type="SUPFAM" id="SSF47781">
    <property type="entry name" value="RuvA domain 2-like"/>
    <property type="match status" value="1"/>
</dbReference>
<keyword evidence="2" id="KW-0472">Membrane</keyword>
<dbReference type="SMART" id="SM00278">
    <property type="entry name" value="HhH1"/>
    <property type="match status" value="2"/>
</dbReference>
<evidence type="ECO:0000256" key="1">
    <source>
        <dbReference type="SAM" id="MobiDB-lite"/>
    </source>
</evidence>
<dbReference type="Proteomes" id="UP000886842">
    <property type="component" value="Unassembled WGS sequence"/>
</dbReference>
<dbReference type="Gene3D" id="3.10.560.10">
    <property type="entry name" value="Outer membrane lipoprotein wza domain like"/>
    <property type="match status" value="1"/>
</dbReference>
<dbReference type="PANTHER" id="PTHR21180:SF32">
    <property type="entry name" value="ENDONUCLEASE_EXONUCLEASE_PHOSPHATASE FAMILY DOMAIN-CONTAINING PROTEIN 1"/>
    <property type="match status" value="1"/>
</dbReference>
<keyword evidence="2" id="KW-1133">Transmembrane helix</keyword>
<dbReference type="InterPro" id="IPR004509">
    <property type="entry name" value="Competence_ComEA_HhH"/>
</dbReference>